<accession>A0A1H6F539</accession>
<dbReference type="OrthoDB" id="8479564at2"/>
<dbReference type="AlphaFoldDB" id="A0A1H6F539"/>
<sequence length="185" mass="20742">MPIESGLNFAFNDNCQFGIYDKWGFYHGASDGETVTGGFKRVSDRISAVDFIVIEPENIAWFIEVKNYCRYEITERDKNKISALPNTVTNKMICTLAALLPAKLNAGNVEEKKIASAALNAKSLRVVLHLELPSSTTSQDRRLFERRPAQIERKLSQKLKNVIGSEPLVLNSRNSNSIPWTVNPV</sequence>
<dbReference type="RefSeq" id="WP_103918304.1">
    <property type="nucleotide sequence ID" value="NZ_FMSV02000014.1"/>
</dbReference>
<protein>
    <recommendedName>
        <fullName evidence="3">NERD domain-containing protein</fullName>
    </recommendedName>
</protein>
<organism evidence="1 2">
    <name type="scientific">Candidatus Venteria ishoeyi</name>
    <dbReference type="NCBI Taxonomy" id="1899563"/>
    <lineage>
        <taxon>Bacteria</taxon>
        <taxon>Pseudomonadati</taxon>
        <taxon>Pseudomonadota</taxon>
        <taxon>Gammaproteobacteria</taxon>
        <taxon>Thiotrichales</taxon>
        <taxon>Thiotrichaceae</taxon>
        <taxon>Venteria</taxon>
    </lineage>
</organism>
<gene>
    <name evidence="1" type="ORF">MBHS_00051</name>
</gene>
<evidence type="ECO:0000313" key="2">
    <source>
        <dbReference type="Proteomes" id="UP000236724"/>
    </source>
</evidence>
<evidence type="ECO:0008006" key="3">
    <source>
        <dbReference type="Google" id="ProtNLM"/>
    </source>
</evidence>
<dbReference type="EMBL" id="FMSV02000014">
    <property type="protein sequence ID" value="SEH04206.1"/>
    <property type="molecule type" value="Genomic_DNA"/>
</dbReference>
<name>A0A1H6F539_9GAMM</name>
<evidence type="ECO:0000313" key="1">
    <source>
        <dbReference type="EMBL" id="SEH04206.1"/>
    </source>
</evidence>
<dbReference type="Proteomes" id="UP000236724">
    <property type="component" value="Unassembled WGS sequence"/>
</dbReference>
<keyword evidence="2" id="KW-1185">Reference proteome</keyword>
<proteinExistence type="predicted"/>
<reference evidence="1 2" key="1">
    <citation type="submission" date="2016-10" db="EMBL/GenBank/DDBJ databases">
        <authorList>
            <person name="de Groot N.N."/>
        </authorList>
    </citation>
    <scope>NUCLEOTIDE SEQUENCE [LARGE SCALE GENOMIC DNA]</scope>
    <source>
        <strain evidence="1">MBHS1</strain>
    </source>
</reference>